<keyword evidence="2" id="KW-1133">Transmembrane helix</keyword>
<feature type="region of interest" description="Disordered" evidence="1">
    <location>
        <begin position="246"/>
        <end position="269"/>
    </location>
</feature>
<feature type="compositionally biased region" description="Acidic residues" evidence="1">
    <location>
        <begin position="251"/>
        <end position="269"/>
    </location>
</feature>
<name>A0ABT9BQB9_9MICO</name>
<proteinExistence type="predicted"/>
<keyword evidence="2" id="KW-0472">Membrane</keyword>
<accession>A0ABT9BQB9</accession>
<keyword evidence="4" id="KW-1185">Reference proteome</keyword>
<keyword evidence="2" id="KW-0812">Transmembrane</keyword>
<sequence>MAEPKKTQKKTVRVQSTPEAQEEAAETWKPTPEAKSKATTRRIIALILWAVAIGGEAFAIFWLLRQVPFTTTHTVILVAILVVIAGLSIGGSMLWKQANRLDPARKSDTVRFFVQNQLGAIIAVIAFLPLIILIFLNKDMNGTQKAVAGGAGILLLLVAGFLGTSINPPSVEQYDEETNYVIELTGENLVYWTKSGKVYHLCEGASAVNLESEDNTIYSGTVADAHAAGKERLTLQVDQEIDQCGLAPVEGDSEEDTEVEQEVEETPAP</sequence>
<organism evidence="3 4">
    <name type="scientific">Antiquaquibacter soli</name>
    <dbReference type="NCBI Taxonomy" id="3064523"/>
    <lineage>
        <taxon>Bacteria</taxon>
        <taxon>Bacillati</taxon>
        <taxon>Actinomycetota</taxon>
        <taxon>Actinomycetes</taxon>
        <taxon>Micrococcales</taxon>
        <taxon>Microbacteriaceae</taxon>
        <taxon>Antiquaquibacter</taxon>
    </lineage>
</organism>
<feature type="region of interest" description="Disordered" evidence="1">
    <location>
        <begin position="1"/>
        <end position="33"/>
    </location>
</feature>
<comment type="caution">
    <text evidence="3">The sequence shown here is derived from an EMBL/GenBank/DDBJ whole genome shotgun (WGS) entry which is preliminary data.</text>
</comment>
<evidence type="ECO:0000256" key="1">
    <source>
        <dbReference type="SAM" id="MobiDB-lite"/>
    </source>
</evidence>
<evidence type="ECO:0000313" key="3">
    <source>
        <dbReference type="EMBL" id="MDO7883202.1"/>
    </source>
</evidence>
<feature type="transmembrane region" description="Helical" evidence="2">
    <location>
        <begin position="76"/>
        <end position="95"/>
    </location>
</feature>
<dbReference type="Proteomes" id="UP001241072">
    <property type="component" value="Unassembled WGS sequence"/>
</dbReference>
<gene>
    <name evidence="3" type="ORF">Q5716_13275</name>
</gene>
<protein>
    <submittedName>
        <fullName evidence="3">Uncharacterized protein</fullName>
    </submittedName>
</protein>
<evidence type="ECO:0000313" key="4">
    <source>
        <dbReference type="Proteomes" id="UP001241072"/>
    </source>
</evidence>
<feature type="transmembrane region" description="Helical" evidence="2">
    <location>
        <begin position="43"/>
        <end position="64"/>
    </location>
</feature>
<evidence type="ECO:0000256" key="2">
    <source>
        <dbReference type="SAM" id="Phobius"/>
    </source>
</evidence>
<dbReference type="EMBL" id="JAUQUB010000003">
    <property type="protein sequence ID" value="MDO7883202.1"/>
    <property type="molecule type" value="Genomic_DNA"/>
</dbReference>
<dbReference type="RefSeq" id="WP_305003627.1">
    <property type="nucleotide sequence ID" value="NZ_JAUQUB010000003.1"/>
</dbReference>
<feature type="transmembrane region" description="Helical" evidence="2">
    <location>
        <begin position="148"/>
        <end position="166"/>
    </location>
</feature>
<reference evidence="3 4" key="1">
    <citation type="submission" date="2023-07" db="EMBL/GenBank/DDBJ databases">
        <title>Protaetiibacter sp. nov WY-16 isolated from soil.</title>
        <authorList>
            <person name="Liu B."/>
            <person name="Wan Y."/>
        </authorList>
    </citation>
    <scope>NUCLEOTIDE SEQUENCE [LARGE SCALE GENOMIC DNA]</scope>
    <source>
        <strain evidence="3 4">WY-16</strain>
    </source>
</reference>
<feature type="transmembrane region" description="Helical" evidence="2">
    <location>
        <begin position="116"/>
        <end position="136"/>
    </location>
</feature>